<dbReference type="Pfam" id="PF00990">
    <property type="entry name" value="GGDEF"/>
    <property type="match status" value="1"/>
</dbReference>
<dbReference type="PROSITE" id="PS50887">
    <property type="entry name" value="GGDEF"/>
    <property type="match status" value="1"/>
</dbReference>
<dbReference type="InterPro" id="IPR000160">
    <property type="entry name" value="GGDEF_dom"/>
</dbReference>
<feature type="domain" description="PAS" evidence="1">
    <location>
        <begin position="6"/>
        <end position="69"/>
    </location>
</feature>
<dbReference type="InterPro" id="IPR000014">
    <property type="entry name" value="PAS"/>
</dbReference>
<dbReference type="PANTHER" id="PTHR44757:SF2">
    <property type="entry name" value="BIOFILM ARCHITECTURE MAINTENANCE PROTEIN MBAA"/>
    <property type="match status" value="1"/>
</dbReference>
<gene>
    <name evidence="4" type="ORF">JOC47_002284</name>
</gene>
<comment type="caution">
    <text evidence="4">The sequence shown here is derived from an EMBL/GenBank/DDBJ whole genome shotgun (WGS) entry which is preliminary data.</text>
</comment>
<feature type="domain" description="EAL" evidence="2">
    <location>
        <begin position="407"/>
        <end position="661"/>
    </location>
</feature>
<dbReference type="InterPro" id="IPR035919">
    <property type="entry name" value="EAL_sf"/>
</dbReference>
<dbReference type="PANTHER" id="PTHR44757">
    <property type="entry name" value="DIGUANYLATE CYCLASE DGCP"/>
    <property type="match status" value="1"/>
</dbReference>
<feature type="domain" description="GGDEF" evidence="3">
    <location>
        <begin position="258"/>
        <end position="398"/>
    </location>
</feature>
<keyword evidence="5" id="KW-1185">Reference proteome</keyword>
<organism evidence="4 5">
    <name type="scientific">Halanaerobacter jeridensis</name>
    <dbReference type="NCBI Taxonomy" id="706427"/>
    <lineage>
        <taxon>Bacteria</taxon>
        <taxon>Bacillati</taxon>
        <taxon>Bacillota</taxon>
        <taxon>Clostridia</taxon>
        <taxon>Halanaerobiales</taxon>
        <taxon>Halobacteroidaceae</taxon>
        <taxon>Halanaerobacter</taxon>
    </lineage>
</organism>
<reference evidence="4" key="1">
    <citation type="submission" date="2021-01" db="EMBL/GenBank/DDBJ databases">
        <title>Genomic Encyclopedia of Type Strains, Phase IV (KMG-IV): sequencing the most valuable type-strain genomes for metagenomic binning, comparative biology and taxonomic classification.</title>
        <authorList>
            <person name="Goeker M."/>
        </authorList>
    </citation>
    <scope>NUCLEOTIDE SEQUENCE</scope>
    <source>
        <strain evidence="4">DSM 23230</strain>
    </source>
</reference>
<dbReference type="EMBL" id="JAFBDQ010000012">
    <property type="protein sequence ID" value="MBM7557418.1"/>
    <property type="molecule type" value="Genomic_DNA"/>
</dbReference>
<dbReference type="SUPFAM" id="SSF55785">
    <property type="entry name" value="PYP-like sensor domain (PAS domain)"/>
    <property type="match status" value="1"/>
</dbReference>
<dbReference type="RefSeq" id="WP_204702168.1">
    <property type="nucleotide sequence ID" value="NZ_JAFBDQ010000012.1"/>
</dbReference>
<dbReference type="CDD" id="cd00130">
    <property type="entry name" value="PAS"/>
    <property type="match status" value="1"/>
</dbReference>
<dbReference type="FunFam" id="3.20.20.450:FF:000001">
    <property type="entry name" value="Cyclic di-GMP phosphodiesterase yahA"/>
    <property type="match status" value="1"/>
</dbReference>
<evidence type="ECO:0000259" key="2">
    <source>
        <dbReference type="PROSITE" id="PS50883"/>
    </source>
</evidence>
<dbReference type="SUPFAM" id="SSF141868">
    <property type="entry name" value="EAL domain-like"/>
    <property type="match status" value="1"/>
</dbReference>
<dbReference type="InterPro" id="IPR013767">
    <property type="entry name" value="PAS_fold"/>
</dbReference>
<name>A0A938XTU2_9FIRM</name>
<dbReference type="SMART" id="SM00267">
    <property type="entry name" value="GGDEF"/>
    <property type="match status" value="1"/>
</dbReference>
<dbReference type="NCBIfam" id="TIGR00254">
    <property type="entry name" value="GGDEF"/>
    <property type="match status" value="1"/>
</dbReference>
<sequence>MEEIVLIEDIDNYRILINKSGDIIGVGTGVGELLAVPTADILGDSFFSFFSESEQIKVEEILKKVIVDNHNEKLEKVTININQQKKKVDLKFNLIKEEEGEIIEVCLIKSKERQKVKTKTEILAALPDKSPNPVIQLDHDGTILYANQASRELMQELGVSKNDKVPKEYQEIVDEVLATNGSREITVQLGEEIYLFSFAAYTKHECVYLYGQDITGLKQANKHIEQLVNYDLLSGLPNRNLFIDRLERLIIKAKEADELIAVLFADIDDFKKINDTFGHQAGDKLLTDTANKLEECITESDTLARLSGDQFGILINGMNDITRLNQILEDIMDEFKEPFTVYPDPFCDQGKEVFVSVSMGVSLYPQDSTEVEQLIKNAEVAMHKVKQAGKNNYRFFSQEMNESFLQELELEAKLRRALDRKEFILYYQPQIDIQENTVDGVEALIRWDNDELGLVSPGQFIPLAERTGLILEIGNWVLQRACCETKFMQEKTGMDLEIAVNLSPRQFKDKELIDKVDNALDQSGLAPHYLTLEITESIIMEDIDQSIETLMQLKERGINISVDDFGTGYSSLNYLSTYPLDELKIDRSFIMDIPADEEKVSISKAVINLAHALNLTVTAEGVEEYEQIKFLKENECERLQGYYYSKPVPRDSMLHFLEYKNNFEEGKYDGTGYLAGINSR</sequence>
<evidence type="ECO:0000313" key="4">
    <source>
        <dbReference type="EMBL" id="MBM7557418.1"/>
    </source>
</evidence>
<dbReference type="InterPro" id="IPR043128">
    <property type="entry name" value="Rev_trsase/Diguanyl_cyclase"/>
</dbReference>
<evidence type="ECO:0000259" key="1">
    <source>
        <dbReference type="PROSITE" id="PS50112"/>
    </source>
</evidence>
<dbReference type="InterPro" id="IPR029787">
    <property type="entry name" value="Nucleotide_cyclase"/>
</dbReference>
<dbReference type="SMART" id="SM00091">
    <property type="entry name" value="PAS"/>
    <property type="match status" value="2"/>
</dbReference>
<dbReference type="SUPFAM" id="SSF55073">
    <property type="entry name" value="Nucleotide cyclase"/>
    <property type="match status" value="1"/>
</dbReference>
<proteinExistence type="predicted"/>
<dbReference type="InterPro" id="IPR035965">
    <property type="entry name" value="PAS-like_dom_sf"/>
</dbReference>
<accession>A0A938XTU2</accession>
<dbReference type="InterPro" id="IPR052155">
    <property type="entry name" value="Biofilm_reg_signaling"/>
</dbReference>
<dbReference type="InterPro" id="IPR001633">
    <property type="entry name" value="EAL_dom"/>
</dbReference>
<dbReference type="Proteomes" id="UP000774000">
    <property type="component" value="Unassembled WGS sequence"/>
</dbReference>
<dbReference type="CDD" id="cd01948">
    <property type="entry name" value="EAL"/>
    <property type="match status" value="1"/>
</dbReference>
<dbReference type="Pfam" id="PF00989">
    <property type="entry name" value="PAS"/>
    <property type="match status" value="1"/>
</dbReference>
<dbReference type="Gene3D" id="3.30.70.270">
    <property type="match status" value="1"/>
</dbReference>
<dbReference type="CDD" id="cd01949">
    <property type="entry name" value="GGDEF"/>
    <property type="match status" value="1"/>
</dbReference>
<dbReference type="Pfam" id="PF00563">
    <property type="entry name" value="EAL"/>
    <property type="match status" value="1"/>
</dbReference>
<evidence type="ECO:0000313" key="5">
    <source>
        <dbReference type="Proteomes" id="UP000774000"/>
    </source>
</evidence>
<evidence type="ECO:0000259" key="3">
    <source>
        <dbReference type="PROSITE" id="PS50887"/>
    </source>
</evidence>
<dbReference type="PROSITE" id="PS50883">
    <property type="entry name" value="EAL"/>
    <property type="match status" value="1"/>
</dbReference>
<dbReference type="PROSITE" id="PS50112">
    <property type="entry name" value="PAS"/>
    <property type="match status" value="1"/>
</dbReference>
<dbReference type="Gene3D" id="3.20.20.450">
    <property type="entry name" value="EAL domain"/>
    <property type="match status" value="1"/>
</dbReference>
<dbReference type="Gene3D" id="3.30.450.20">
    <property type="entry name" value="PAS domain"/>
    <property type="match status" value="1"/>
</dbReference>
<protein>
    <submittedName>
        <fullName evidence="4">Diguanylate cyclase (GGDEF)-like protein</fullName>
    </submittedName>
</protein>
<dbReference type="AlphaFoldDB" id="A0A938XTU2"/>
<dbReference type="SMART" id="SM00052">
    <property type="entry name" value="EAL"/>
    <property type="match status" value="1"/>
</dbReference>
<dbReference type="GO" id="GO:0006355">
    <property type="term" value="P:regulation of DNA-templated transcription"/>
    <property type="evidence" value="ECO:0007669"/>
    <property type="project" value="InterPro"/>
</dbReference>